<feature type="compositionally biased region" description="Low complexity" evidence="1">
    <location>
        <begin position="44"/>
        <end position="57"/>
    </location>
</feature>
<comment type="caution">
    <text evidence="2">The sequence shown here is derived from an EMBL/GenBank/DDBJ whole genome shotgun (WGS) entry which is preliminary data.</text>
</comment>
<evidence type="ECO:0000256" key="1">
    <source>
        <dbReference type="SAM" id="MobiDB-lite"/>
    </source>
</evidence>
<evidence type="ECO:0000313" key="2">
    <source>
        <dbReference type="EMBL" id="KAK3296818.1"/>
    </source>
</evidence>
<dbReference type="RefSeq" id="XP_062660332.1">
    <property type="nucleotide sequence ID" value="XM_062797783.1"/>
</dbReference>
<reference evidence="2" key="1">
    <citation type="journal article" date="2023" name="Mol. Phylogenet. Evol.">
        <title>Genome-scale phylogeny and comparative genomics of the fungal order Sordariales.</title>
        <authorList>
            <person name="Hensen N."/>
            <person name="Bonometti L."/>
            <person name="Westerberg I."/>
            <person name="Brannstrom I.O."/>
            <person name="Guillou S."/>
            <person name="Cros-Aarteil S."/>
            <person name="Calhoun S."/>
            <person name="Haridas S."/>
            <person name="Kuo A."/>
            <person name="Mondo S."/>
            <person name="Pangilinan J."/>
            <person name="Riley R."/>
            <person name="LaButti K."/>
            <person name="Andreopoulos B."/>
            <person name="Lipzen A."/>
            <person name="Chen C."/>
            <person name="Yan M."/>
            <person name="Daum C."/>
            <person name="Ng V."/>
            <person name="Clum A."/>
            <person name="Steindorff A."/>
            <person name="Ohm R.A."/>
            <person name="Martin F."/>
            <person name="Silar P."/>
            <person name="Natvig D.O."/>
            <person name="Lalanne C."/>
            <person name="Gautier V."/>
            <person name="Ament-Velasquez S.L."/>
            <person name="Kruys A."/>
            <person name="Hutchinson M.I."/>
            <person name="Powell A.J."/>
            <person name="Barry K."/>
            <person name="Miller A.N."/>
            <person name="Grigoriev I.V."/>
            <person name="Debuchy R."/>
            <person name="Gladieux P."/>
            <person name="Hiltunen Thoren M."/>
            <person name="Johannesson H."/>
        </authorList>
    </citation>
    <scope>NUCLEOTIDE SEQUENCE</scope>
    <source>
        <strain evidence="2">CBS 168.71</strain>
    </source>
</reference>
<dbReference type="GeneID" id="87834731"/>
<keyword evidence="3" id="KW-1185">Reference proteome</keyword>
<organism evidence="2 3">
    <name type="scientific">Chaetomium fimeti</name>
    <dbReference type="NCBI Taxonomy" id="1854472"/>
    <lineage>
        <taxon>Eukaryota</taxon>
        <taxon>Fungi</taxon>
        <taxon>Dikarya</taxon>
        <taxon>Ascomycota</taxon>
        <taxon>Pezizomycotina</taxon>
        <taxon>Sordariomycetes</taxon>
        <taxon>Sordariomycetidae</taxon>
        <taxon>Sordariales</taxon>
        <taxon>Chaetomiaceae</taxon>
        <taxon>Chaetomium</taxon>
    </lineage>
</organism>
<protein>
    <submittedName>
        <fullName evidence="2">Uncharacterized protein</fullName>
    </submittedName>
</protein>
<feature type="compositionally biased region" description="Low complexity" evidence="1">
    <location>
        <begin position="87"/>
        <end position="102"/>
    </location>
</feature>
<feature type="compositionally biased region" description="Polar residues" evidence="1">
    <location>
        <begin position="118"/>
        <end position="127"/>
    </location>
</feature>
<dbReference type="EMBL" id="JAUEPN010000003">
    <property type="protein sequence ID" value="KAK3296818.1"/>
    <property type="molecule type" value="Genomic_DNA"/>
</dbReference>
<feature type="compositionally biased region" description="Gly residues" evidence="1">
    <location>
        <begin position="277"/>
        <end position="297"/>
    </location>
</feature>
<feature type="region of interest" description="Disordered" evidence="1">
    <location>
        <begin position="117"/>
        <end position="142"/>
    </location>
</feature>
<sequence length="378" mass="40923">MRPSIDRPLLEEPWAKRLRITRSRSVKAQERRASDHLPSPKPTNPSSTDNVSSSSSSVDHKAHQTQNTAQSLRERLAPLPKKPTPLSPVKNVAVKKPPSKPSVAPFFRRIEAAFQDKPATSTKLNHTPTAAQASARSPSPSADDLIQQLKEHYLQTATTLHKSATLRLAQTHADLTRQLTQSLSTNGAADAAFLDETEARIKKLAQPLDTFRIRSQQRGADGALRAEEDSVGDLVARAEDQVRGFETEVAGLWAEWAAAEGEVKELLKGVAGCVSGSGPGSGSGGGEGGGEEGVGGVDGDDEGEVMVKRFREAIEREIVEAEEEVVEIGEEAVGVMKDIEKVSWGTGSRGCWLLTREQDFRKATLPDLHTFFQSIDEP</sequence>
<dbReference type="Proteomes" id="UP001278766">
    <property type="component" value="Unassembled WGS sequence"/>
</dbReference>
<evidence type="ECO:0000313" key="3">
    <source>
        <dbReference type="Proteomes" id="UP001278766"/>
    </source>
</evidence>
<reference evidence="2" key="2">
    <citation type="submission" date="2023-06" db="EMBL/GenBank/DDBJ databases">
        <authorList>
            <consortium name="Lawrence Berkeley National Laboratory"/>
            <person name="Haridas S."/>
            <person name="Hensen N."/>
            <person name="Bonometti L."/>
            <person name="Westerberg I."/>
            <person name="Brannstrom I.O."/>
            <person name="Guillou S."/>
            <person name="Cros-Aarteil S."/>
            <person name="Calhoun S."/>
            <person name="Kuo A."/>
            <person name="Mondo S."/>
            <person name="Pangilinan J."/>
            <person name="Riley R."/>
            <person name="Labutti K."/>
            <person name="Andreopoulos B."/>
            <person name="Lipzen A."/>
            <person name="Chen C."/>
            <person name="Yanf M."/>
            <person name="Daum C."/>
            <person name="Ng V."/>
            <person name="Clum A."/>
            <person name="Steindorff A."/>
            <person name="Ohm R."/>
            <person name="Martin F."/>
            <person name="Silar P."/>
            <person name="Natvig D."/>
            <person name="Lalanne C."/>
            <person name="Gautier V."/>
            <person name="Ament-Velasquez S.L."/>
            <person name="Kruys A."/>
            <person name="Hutchinson M.I."/>
            <person name="Powell A.J."/>
            <person name="Barry K."/>
            <person name="Miller A.N."/>
            <person name="Grigoriev I.V."/>
            <person name="Debuchy R."/>
            <person name="Gladieux P."/>
            <person name="Thoren M.H."/>
            <person name="Johannesson H."/>
        </authorList>
    </citation>
    <scope>NUCLEOTIDE SEQUENCE</scope>
    <source>
        <strain evidence="2">CBS 168.71</strain>
    </source>
</reference>
<gene>
    <name evidence="2" type="ORF">B0H64DRAFT_110071</name>
</gene>
<proteinExistence type="predicted"/>
<feature type="region of interest" description="Disordered" evidence="1">
    <location>
        <begin position="20"/>
        <end position="102"/>
    </location>
</feature>
<name>A0AAE0HHT2_9PEZI</name>
<accession>A0AAE0HHT2</accession>
<feature type="region of interest" description="Disordered" evidence="1">
    <location>
        <begin position="277"/>
        <end position="301"/>
    </location>
</feature>
<dbReference type="AlphaFoldDB" id="A0AAE0HHT2"/>
<feature type="compositionally biased region" description="Low complexity" evidence="1">
    <location>
        <begin position="128"/>
        <end position="142"/>
    </location>
</feature>